<dbReference type="InterPro" id="IPR034704">
    <property type="entry name" value="Ribosomal_bL28/bL31-like_sf"/>
</dbReference>
<name>A0A5B2VGF4_9HYPH</name>
<evidence type="ECO:0000313" key="7">
    <source>
        <dbReference type="EMBL" id="KAA2237590.1"/>
    </source>
</evidence>
<dbReference type="NCBIfam" id="TIGR00105">
    <property type="entry name" value="L31"/>
    <property type="match status" value="1"/>
</dbReference>
<evidence type="ECO:0000256" key="6">
    <source>
        <dbReference type="RuleBase" id="RU000564"/>
    </source>
</evidence>
<dbReference type="GO" id="GO:1990904">
    <property type="term" value="C:ribonucleoprotein complex"/>
    <property type="evidence" value="ECO:0007669"/>
    <property type="project" value="UniProtKB-KW"/>
</dbReference>
<dbReference type="GO" id="GO:0003735">
    <property type="term" value="F:structural constituent of ribosome"/>
    <property type="evidence" value="ECO:0007669"/>
    <property type="project" value="InterPro"/>
</dbReference>
<keyword evidence="8" id="KW-1185">Reference proteome</keyword>
<dbReference type="NCBIfam" id="NF001809">
    <property type="entry name" value="PRK00528.1"/>
    <property type="match status" value="1"/>
</dbReference>
<dbReference type="PROSITE" id="PS01143">
    <property type="entry name" value="RIBOSOMAL_L31"/>
    <property type="match status" value="1"/>
</dbReference>
<dbReference type="AlphaFoldDB" id="A0A5B2VGF4"/>
<accession>A0A5B2VGF4</accession>
<dbReference type="GO" id="GO:0005840">
    <property type="term" value="C:ribosome"/>
    <property type="evidence" value="ECO:0007669"/>
    <property type="project" value="UniProtKB-KW"/>
</dbReference>
<evidence type="ECO:0000256" key="5">
    <source>
        <dbReference type="ARBA" id="ARBA00023274"/>
    </source>
</evidence>
<dbReference type="SUPFAM" id="SSF143800">
    <property type="entry name" value="L28p-like"/>
    <property type="match status" value="1"/>
</dbReference>
<gene>
    <name evidence="7" type="ORF">F0L46_10000</name>
</gene>
<evidence type="ECO:0000256" key="2">
    <source>
        <dbReference type="ARBA" id="ARBA00009296"/>
    </source>
</evidence>
<dbReference type="Proteomes" id="UP000323142">
    <property type="component" value="Unassembled WGS sequence"/>
</dbReference>
<dbReference type="Pfam" id="PF01197">
    <property type="entry name" value="Ribosomal_L31"/>
    <property type="match status" value="1"/>
</dbReference>
<dbReference type="OrthoDB" id="9803251at2"/>
<protein>
    <recommendedName>
        <fullName evidence="6">50S ribosomal protein L31</fullName>
    </recommendedName>
</protein>
<comment type="similarity">
    <text evidence="2">Belongs to the bacterial ribosomal protein bL31 family. Type A subfamily.</text>
</comment>
<evidence type="ECO:0000256" key="4">
    <source>
        <dbReference type="ARBA" id="ARBA00022980"/>
    </source>
</evidence>
<dbReference type="InterPro" id="IPR002150">
    <property type="entry name" value="Ribosomal_bL31"/>
</dbReference>
<organism evidence="7 8">
    <name type="scientific">Salinarimonas soli</name>
    <dbReference type="NCBI Taxonomy" id="1638099"/>
    <lineage>
        <taxon>Bacteria</taxon>
        <taxon>Pseudomonadati</taxon>
        <taxon>Pseudomonadota</taxon>
        <taxon>Alphaproteobacteria</taxon>
        <taxon>Hyphomicrobiales</taxon>
        <taxon>Salinarimonadaceae</taxon>
        <taxon>Salinarimonas</taxon>
    </lineage>
</organism>
<comment type="function">
    <text evidence="1">Binds the 23S rRNA.</text>
</comment>
<dbReference type="GO" id="GO:0006412">
    <property type="term" value="P:translation"/>
    <property type="evidence" value="ECO:0007669"/>
    <property type="project" value="InterPro"/>
</dbReference>
<dbReference type="Gene3D" id="4.10.830.30">
    <property type="entry name" value="Ribosomal protein L31"/>
    <property type="match status" value="1"/>
</dbReference>
<reference evidence="7 8" key="1">
    <citation type="submission" date="2019-09" db="EMBL/GenBank/DDBJ databases">
        <title>Salinarimonas rosea gen. nov., sp. nov., a new member of the a-2 subgroup of the Proteobacteria.</title>
        <authorList>
            <person name="Liu J."/>
        </authorList>
    </citation>
    <scope>NUCLEOTIDE SEQUENCE [LARGE SCALE GENOMIC DNA]</scope>
    <source>
        <strain evidence="7 8">BN140002</strain>
    </source>
</reference>
<evidence type="ECO:0000313" key="8">
    <source>
        <dbReference type="Proteomes" id="UP000323142"/>
    </source>
</evidence>
<dbReference type="RefSeq" id="WP_149817530.1">
    <property type="nucleotide sequence ID" value="NZ_VUOA01000019.1"/>
</dbReference>
<dbReference type="PRINTS" id="PR01249">
    <property type="entry name" value="RIBOSOMALL31"/>
</dbReference>
<evidence type="ECO:0000256" key="3">
    <source>
        <dbReference type="ARBA" id="ARBA00011838"/>
    </source>
</evidence>
<dbReference type="EMBL" id="VUOA01000019">
    <property type="protein sequence ID" value="KAA2237590.1"/>
    <property type="molecule type" value="Genomic_DNA"/>
</dbReference>
<dbReference type="InterPro" id="IPR042105">
    <property type="entry name" value="Ribosomal_bL31_sf"/>
</dbReference>
<keyword evidence="4 6" id="KW-0689">Ribosomal protein</keyword>
<sequence length="78" mass="8856">MARKDTDHPDYHFIKVVMTDGTEYMTRSTYGKEGDTLNLDIDPNTHPAWTGGNQQLMDRGGRVSRFNSRFGSLSFGKK</sequence>
<comment type="caution">
    <text evidence="7">The sequence shown here is derived from an EMBL/GenBank/DDBJ whole genome shotgun (WGS) entry which is preliminary data.</text>
</comment>
<comment type="subunit">
    <text evidence="3">Part of the 50S ribosomal subunit.</text>
</comment>
<proteinExistence type="inferred from homology"/>
<keyword evidence="5 6" id="KW-0687">Ribonucleoprotein</keyword>
<reference evidence="7 8" key="2">
    <citation type="submission" date="2019-09" db="EMBL/GenBank/DDBJ databases">
        <authorList>
            <person name="Jin C."/>
        </authorList>
    </citation>
    <scope>NUCLEOTIDE SEQUENCE [LARGE SCALE GENOMIC DNA]</scope>
    <source>
        <strain evidence="7 8">BN140002</strain>
    </source>
</reference>
<evidence type="ECO:0000256" key="1">
    <source>
        <dbReference type="ARBA" id="ARBA00003795"/>
    </source>
</evidence>